<dbReference type="InterPro" id="IPR007730">
    <property type="entry name" value="SPOR-like_dom"/>
</dbReference>
<accession>A0A078MH47</accession>
<keyword evidence="2" id="KW-1133">Transmembrane helix</keyword>
<dbReference type="Gene3D" id="3.30.70.1070">
    <property type="entry name" value="Sporulation related repeat"/>
    <property type="match status" value="1"/>
</dbReference>
<dbReference type="InterPro" id="IPR036680">
    <property type="entry name" value="SPOR-like_sf"/>
</dbReference>
<dbReference type="PROSITE" id="PS51724">
    <property type="entry name" value="SPOR"/>
    <property type="match status" value="1"/>
</dbReference>
<dbReference type="AlphaFoldDB" id="A0A078MH47"/>
<dbReference type="Pfam" id="PF05036">
    <property type="entry name" value="SPOR"/>
    <property type="match status" value="1"/>
</dbReference>
<dbReference type="OrthoDB" id="7069135at2"/>
<keyword evidence="2" id="KW-0812">Transmembrane</keyword>
<feature type="domain" description="SPOR" evidence="3">
    <location>
        <begin position="124"/>
        <end position="203"/>
    </location>
</feature>
<feature type="region of interest" description="Disordered" evidence="1">
    <location>
        <begin position="100"/>
        <end position="125"/>
    </location>
</feature>
<dbReference type="PANTHER" id="PTHR38687:SF1">
    <property type="entry name" value="CELL DIVISION PROTEIN DEDD"/>
    <property type="match status" value="1"/>
</dbReference>
<dbReference type="GO" id="GO:0032153">
    <property type="term" value="C:cell division site"/>
    <property type="evidence" value="ECO:0007669"/>
    <property type="project" value="TreeGrafter"/>
</dbReference>
<dbReference type="PATRIC" id="fig|1461581.3.peg.2146"/>
<reference evidence="4" key="1">
    <citation type="submission" date="2014-07" db="EMBL/GenBank/DDBJ databases">
        <authorList>
            <person name="Urmite Genomes Urmite Genomes"/>
        </authorList>
    </citation>
    <scope>NUCLEOTIDE SEQUENCE</scope>
    <source>
        <strain evidence="4">12M76_air</strain>
    </source>
</reference>
<feature type="compositionally biased region" description="Pro residues" evidence="1">
    <location>
        <begin position="105"/>
        <end position="117"/>
    </location>
</feature>
<keyword evidence="2" id="KW-0472">Membrane</keyword>
<dbReference type="GO" id="GO:0042834">
    <property type="term" value="F:peptidoglycan binding"/>
    <property type="evidence" value="ECO:0007669"/>
    <property type="project" value="InterPro"/>
</dbReference>
<organism evidence="4">
    <name type="scientific">Pseudomonas saudimassiliensis</name>
    <dbReference type="NCBI Taxonomy" id="1461581"/>
    <lineage>
        <taxon>Bacteria</taxon>
        <taxon>Pseudomonadati</taxon>
        <taxon>Pseudomonadota</taxon>
        <taxon>Gammaproteobacteria</taxon>
        <taxon>Pseudomonadales</taxon>
        <taxon>Pseudomonadaceae</taxon>
        <taxon>Pseudomonas</taxon>
    </lineage>
</organism>
<dbReference type="SUPFAM" id="SSF110997">
    <property type="entry name" value="Sporulation related repeat"/>
    <property type="match status" value="1"/>
</dbReference>
<proteinExistence type="predicted"/>
<evidence type="ECO:0000256" key="1">
    <source>
        <dbReference type="SAM" id="MobiDB-lite"/>
    </source>
</evidence>
<dbReference type="InterPro" id="IPR052521">
    <property type="entry name" value="Cell_div_SPOR-domain"/>
</dbReference>
<dbReference type="EMBL" id="LK391969">
    <property type="protein sequence ID" value="CEF27230.1"/>
    <property type="molecule type" value="Genomic_DNA"/>
</dbReference>
<feature type="transmembrane region" description="Helical" evidence="2">
    <location>
        <begin position="9"/>
        <end position="27"/>
    </location>
</feature>
<sequence>MDEGLKQRIIGALVLVVAAVVFLPMLLSGQDETEQVEVTVPDAPVLDDREMAAAAAPPLPEPAPVPDMPQAIVESQDSPAETPLPDTAAIEPVTVVPEPEAPVAAPEPEPAPAPAPVEQPAAAATPAGGWVIQQASFSNDANADSFRQTLAGQGYNAYTRSAQSGGKTIVRVYVGPLESREAAARVRDELQRRHQNKGLILAQDDSNRAR</sequence>
<protein>
    <submittedName>
        <fullName evidence="4">Sporulation domain-containing protein</fullName>
    </submittedName>
</protein>
<dbReference type="EMBL" id="LM997413">
    <property type="protein sequence ID" value="CEA05620.1"/>
    <property type="molecule type" value="Genomic_DNA"/>
</dbReference>
<gene>
    <name evidence="4" type="ORF">BN1049_02177</name>
</gene>
<evidence type="ECO:0000259" key="3">
    <source>
        <dbReference type="PROSITE" id="PS51724"/>
    </source>
</evidence>
<dbReference type="PANTHER" id="PTHR38687">
    <property type="entry name" value="CELL DIVISION PROTEIN DEDD-RELATED"/>
    <property type="match status" value="1"/>
</dbReference>
<dbReference type="GO" id="GO:0030428">
    <property type="term" value="C:cell septum"/>
    <property type="evidence" value="ECO:0007669"/>
    <property type="project" value="TreeGrafter"/>
</dbReference>
<dbReference type="GO" id="GO:0032506">
    <property type="term" value="P:cytokinetic process"/>
    <property type="evidence" value="ECO:0007669"/>
    <property type="project" value="TreeGrafter"/>
</dbReference>
<dbReference type="RefSeq" id="WP_044499875.1">
    <property type="nucleotide sequence ID" value="NZ_LK391969.1"/>
</dbReference>
<evidence type="ECO:0000313" key="4">
    <source>
        <dbReference type="EMBL" id="CEA05620.1"/>
    </source>
</evidence>
<name>A0A078MH47_9PSED</name>
<evidence type="ECO:0000256" key="2">
    <source>
        <dbReference type="SAM" id="Phobius"/>
    </source>
</evidence>